<gene>
    <name evidence="2" type="ORF">J2Z35_001471</name>
</gene>
<feature type="domain" description="PilZ" evidence="1">
    <location>
        <begin position="3"/>
        <end position="105"/>
    </location>
</feature>
<reference evidence="2 3" key="1">
    <citation type="submission" date="2021-03" db="EMBL/GenBank/DDBJ databases">
        <title>Genomic Encyclopedia of Type Strains, Phase IV (KMG-IV): sequencing the most valuable type-strain genomes for metagenomic binning, comparative biology and taxonomic classification.</title>
        <authorList>
            <person name="Goeker M."/>
        </authorList>
    </citation>
    <scope>NUCLEOTIDE SEQUENCE [LARGE SCALE GENOMIC DNA]</scope>
    <source>
        <strain evidence="2 3">DSM 27512</strain>
    </source>
</reference>
<proteinExistence type="predicted"/>
<dbReference type="EMBL" id="JAGGLI010000014">
    <property type="protein sequence ID" value="MBP2027674.1"/>
    <property type="molecule type" value="Genomic_DNA"/>
</dbReference>
<sequence length="107" mass="12690">MQERRKAPRIPYNAKFNVDSLFRENHDILNDIETEIEAFDISRRGLGFKSFVDLPLDFYFDVNLYLSESIHFFTVLKIIRKRQAENCFEYGCEFVGLAENLAMKIKE</sequence>
<organism evidence="2 3">
    <name type="scientific">Acetoanaerobium pronyense</name>
    <dbReference type="NCBI Taxonomy" id="1482736"/>
    <lineage>
        <taxon>Bacteria</taxon>
        <taxon>Bacillati</taxon>
        <taxon>Bacillota</taxon>
        <taxon>Clostridia</taxon>
        <taxon>Peptostreptococcales</taxon>
        <taxon>Filifactoraceae</taxon>
        <taxon>Acetoanaerobium</taxon>
    </lineage>
</organism>
<protein>
    <recommendedName>
        <fullName evidence="1">PilZ domain-containing protein</fullName>
    </recommendedName>
</protein>
<dbReference type="Gene3D" id="2.40.10.220">
    <property type="entry name" value="predicted glycosyltransferase like domains"/>
    <property type="match status" value="1"/>
</dbReference>
<comment type="caution">
    <text evidence="2">The sequence shown here is derived from an EMBL/GenBank/DDBJ whole genome shotgun (WGS) entry which is preliminary data.</text>
</comment>
<dbReference type="Pfam" id="PF07238">
    <property type="entry name" value="PilZ"/>
    <property type="match status" value="1"/>
</dbReference>
<evidence type="ECO:0000259" key="1">
    <source>
        <dbReference type="Pfam" id="PF07238"/>
    </source>
</evidence>
<dbReference type="SUPFAM" id="SSF141371">
    <property type="entry name" value="PilZ domain-like"/>
    <property type="match status" value="1"/>
</dbReference>
<dbReference type="InterPro" id="IPR009875">
    <property type="entry name" value="PilZ_domain"/>
</dbReference>
<keyword evidence="3" id="KW-1185">Reference proteome</keyword>
<evidence type="ECO:0000313" key="3">
    <source>
        <dbReference type="Proteomes" id="UP001314903"/>
    </source>
</evidence>
<accession>A0ABS4KIQ4</accession>
<dbReference type="Proteomes" id="UP001314903">
    <property type="component" value="Unassembled WGS sequence"/>
</dbReference>
<evidence type="ECO:0000313" key="2">
    <source>
        <dbReference type="EMBL" id="MBP2027674.1"/>
    </source>
</evidence>
<dbReference type="RefSeq" id="WP_209660738.1">
    <property type="nucleotide sequence ID" value="NZ_JAGGLI010000014.1"/>
</dbReference>
<name>A0ABS4KIQ4_9FIRM</name>